<dbReference type="EMBL" id="VICG01000001">
    <property type="protein sequence ID" value="KAA8576012.1"/>
    <property type="molecule type" value="Genomic_DNA"/>
</dbReference>
<evidence type="ECO:0000256" key="2">
    <source>
        <dbReference type="ARBA" id="ARBA00022737"/>
    </source>
</evidence>
<dbReference type="PANTHER" id="PTHR24379:SF121">
    <property type="entry name" value="C2H2-TYPE DOMAIN-CONTAINING PROTEIN"/>
    <property type="match status" value="1"/>
</dbReference>
<feature type="domain" description="C2H2-type" evidence="6">
    <location>
        <begin position="4"/>
        <end position="34"/>
    </location>
</feature>
<keyword evidence="2" id="KW-0677">Repeat</keyword>
<keyword evidence="4" id="KW-0862">Zinc</keyword>
<dbReference type="Gene3D" id="3.30.160.60">
    <property type="entry name" value="Classic Zinc Finger"/>
    <property type="match status" value="2"/>
</dbReference>
<evidence type="ECO:0000259" key="6">
    <source>
        <dbReference type="PROSITE" id="PS50157"/>
    </source>
</evidence>
<evidence type="ECO:0000256" key="5">
    <source>
        <dbReference type="PROSITE-ProRule" id="PRU00042"/>
    </source>
</evidence>
<dbReference type="SUPFAM" id="SSF57667">
    <property type="entry name" value="beta-beta-alpha zinc fingers"/>
    <property type="match status" value="2"/>
</dbReference>
<evidence type="ECO:0000256" key="1">
    <source>
        <dbReference type="ARBA" id="ARBA00022723"/>
    </source>
</evidence>
<evidence type="ECO:0000256" key="4">
    <source>
        <dbReference type="ARBA" id="ARBA00022833"/>
    </source>
</evidence>
<dbReference type="Proteomes" id="UP000322873">
    <property type="component" value="Unassembled WGS sequence"/>
</dbReference>
<accession>A0A5M9K7G4</accession>
<evidence type="ECO:0000313" key="8">
    <source>
        <dbReference type="Proteomes" id="UP000322873"/>
    </source>
</evidence>
<gene>
    <name evidence="7" type="ORF">EYC84_006175</name>
</gene>
<comment type="caution">
    <text evidence="7">The sequence shown here is derived from an EMBL/GenBank/DDBJ whole genome shotgun (WGS) entry which is preliminary data.</text>
</comment>
<evidence type="ECO:0000313" key="7">
    <source>
        <dbReference type="EMBL" id="KAA8576012.1"/>
    </source>
</evidence>
<sequence>MMAYYCYPCNRNFNSKKSYDQHIENSNAHRNYESSSDDEYAFEYEEPEYECDGCYASFRSTRAREQHHIAKHGDRYCKPCNRMFGDANQLKQHQRSKLHLGSSLECPFCPTQYPTASALIIHLESGTCSSGLNRRRINAEIRRLDPNHVITTRQIEYYSCLSFYQHR</sequence>
<dbReference type="PROSITE" id="PS00028">
    <property type="entry name" value="ZINC_FINGER_C2H2_1"/>
    <property type="match status" value="1"/>
</dbReference>
<feature type="domain" description="C2H2-type" evidence="6">
    <location>
        <begin position="75"/>
        <end position="104"/>
    </location>
</feature>
<dbReference type="GO" id="GO:0008270">
    <property type="term" value="F:zinc ion binding"/>
    <property type="evidence" value="ECO:0007669"/>
    <property type="project" value="UniProtKB-KW"/>
</dbReference>
<proteinExistence type="predicted"/>
<organism evidence="7 8">
    <name type="scientific">Monilinia fructicola</name>
    <name type="common">Brown rot fungus</name>
    <name type="synonym">Ciboria fructicola</name>
    <dbReference type="NCBI Taxonomy" id="38448"/>
    <lineage>
        <taxon>Eukaryota</taxon>
        <taxon>Fungi</taxon>
        <taxon>Dikarya</taxon>
        <taxon>Ascomycota</taxon>
        <taxon>Pezizomycotina</taxon>
        <taxon>Leotiomycetes</taxon>
        <taxon>Helotiales</taxon>
        <taxon>Sclerotiniaceae</taxon>
        <taxon>Monilinia</taxon>
    </lineage>
</organism>
<keyword evidence="8" id="KW-1185">Reference proteome</keyword>
<protein>
    <recommendedName>
        <fullName evidence="6">C2H2-type domain-containing protein</fullName>
    </recommendedName>
</protein>
<dbReference type="InterPro" id="IPR022755">
    <property type="entry name" value="Znf_C2H2_jaz"/>
</dbReference>
<dbReference type="InterPro" id="IPR036236">
    <property type="entry name" value="Znf_C2H2_sf"/>
</dbReference>
<dbReference type="InterPro" id="IPR013087">
    <property type="entry name" value="Znf_C2H2_type"/>
</dbReference>
<evidence type="ECO:0000256" key="3">
    <source>
        <dbReference type="ARBA" id="ARBA00022771"/>
    </source>
</evidence>
<dbReference type="SMART" id="SM00355">
    <property type="entry name" value="ZnF_C2H2"/>
    <property type="match status" value="4"/>
</dbReference>
<name>A0A5M9K7G4_MONFR</name>
<dbReference type="PANTHER" id="PTHR24379">
    <property type="entry name" value="KRAB AND ZINC FINGER DOMAIN-CONTAINING"/>
    <property type="match status" value="1"/>
</dbReference>
<dbReference type="PROSITE" id="PS50157">
    <property type="entry name" value="ZINC_FINGER_C2H2_2"/>
    <property type="match status" value="2"/>
</dbReference>
<keyword evidence="3 5" id="KW-0863">Zinc-finger</keyword>
<dbReference type="Pfam" id="PF12171">
    <property type="entry name" value="zf-C2H2_jaz"/>
    <property type="match status" value="2"/>
</dbReference>
<dbReference type="AlphaFoldDB" id="A0A5M9K7G4"/>
<reference evidence="7 8" key="1">
    <citation type="submission" date="2019-06" db="EMBL/GenBank/DDBJ databases">
        <title>Genome Sequence of the Brown Rot Fungal Pathogen Monilinia fructicola.</title>
        <authorList>
            <person name="De Miccolis Angelini R.M."/>
            <person name="Landi L."/>
            <person name="Abate D."/>
            <person name="Pollastro S."/>
            <person name="Romanazzi G."/>
            <person name="Faretra F."/>
        </authorList>
    </citation>
    <scope>NUCLEOTIDE SEQUENCE [LARGE SCALE GENOMIC DNA]</scope>
    <source>
        <strain evidence="7 8">Mfrc123</strain>
    </source>
</reference>
<keyword evidence="1" id="KW-0479">Metal-binding</keyword>